<dbReference type="AlphaFoldDB" id="A0A016WTV5"/>
<keyword evidence="2" id="KW-1185">Reference proteome</keyword>
<gene>
    <name evidence="1" type="primary">Acey_s0521.g2859</name>
    <name evidence="1" type="ORF">Y032_0521g2859</name>
</gene>
<dbReference type="Proteomes" id="UP000024635">
    <property type="component" value="Unassembled WGS sequence"/>
</dbReference>
<evidence type="ECO:0000313" key="2">
    <source>
        <dbReference type="Proteomes" id="UP000024635"/>
    </source>
</evidence>
<reference evidence="2" key="1">
    <citation type="journal article" date="2015" name="Nat. Genet.">
        <title>The genome and transcriptome of the zoonotic hookworm Ancylostoma ceylanicum identify infection-specific gene families.</title>
        <authorList>
            <person name="Schwarz E.M."/>
            <person name="Hu Y."/>
            <person name="Antoshechkin I."/>
            <person name="Miller M.M."/>
            <person name="Sternberg P.W."/>
            <person name="Aroian R.V."/>
        </authorList>
    </citation>
    <scope>NUCLEOTIDE SEQUENCE</scope>
    <source>
        <strain evidence="2">HY135</strain>
    </source>
</reference>
<evidence type="ECO:0000313" key="1">
    <source>
        <dbReference type="EMBL" id="EYC42687.1"/>
    </source>
</evidence>
<accession>A0A016WTV5</accession>
<sequence>MTYEFHRVKMSGATNHTDPTIGQMRRIVDQSLGQLFLKLADKLWEVVSAIRYAGKTRNFLIGCWTINNLVDDV</sequence>
<comment type="caution">
    <text evidence="1">The sequence shown here is derived from an EMBL/GenBank/DDBJ whole genome shotgun (WGS) entry which is preliminary data.</text>
</comment>
<proteinExistence type="predicted"/>
<name>A0A016WTV5_9BILA</name>
<organism evidence="1 2">
    <name type="scientific">Ancylostoma ceylanicum</name>
    <dbReference type="NCBI Taxonomy" id="53326"/>
    <lineage>
        <taxon>Eukaryota</taxon>
        <taxon>Metazoa</taxon>
        <taxon>Ecdysozoa</taxon>
        <taxon>Nematoda</taxon>
        <taxon>Chromadorea</taxon>
        <taxon>Rhabditida</taxon>
        <taxon>Rhabditina</taxon>
        <taxon>Rhabditomorpha</taxon>
        <taxon>Strongyloidea</taxon>
        <taxon>Ancylostomatidae</taxon>
        <taxon>Ancylostomatinae</taxon>
        <taxon>Ancylostoma</taxon>
    </lineage>
</organism>
<protein>
    <submittedName>
        <fullName evidence="1">Uncharacterized protein</fullName>
    </submittedName>
</protein>
<dbReference type="EMBL" id="JARK01000121">
    <property type="protein sequence ID" value="EYC42687.1"/>
    <property type="molecule type" value="Genomic_DNA"/>
</dbReference>